<dbReference type="PANTHER" id="PTHR46564:SF1">
    <property type="entry name" value="TRANSPOSASE"/>
    <property type="match status" value="1"/>
</dbReference>
<dbReference type="Gene3D" id="3.30.420.10">
    <property type="entry name" value="Ribonuclease H-like superfamily/Ribonuclease H"/>
    <property type="match status" value="1"/>
</dbReference>
<accession>A0AA37T7G7</accession>
<dbReference type="Pfam" id="PF13551">
    <property type="entry name" value="HTH_29"/>
    <property type="match status" value="1"/>
</dbReference>
<evidence type="ECO:0000259" key="1">
    <source>
        <dbReference type="Pfam" id="PF13358"/>
    </source>
</evidence>
<proteinExistence type="predicted"/>
<sequence length="343" mass="39635">MKNDGRKLSHDTLEEIRIRAVQQVEAGESPEVVIKALGFNRSQIYRWLALYREGGYEALKKSVAKGREPKLSDQQLQKLHDIITSKNPTQLNFEFALWTRAMVRELIQDEFQVKLSDVSVGRLLRKLGLSPQRPLRKACQQNPDRVEEWKTIAYPEIQKEAKKVGADIYFGDESCIRSDHHSGTAWAPVGETPIIERTGARFSINMISAINPKGHQRFMAFTSSMNSDKFIEFLKRLMTNAEKPIFLILDGHRVHTSKKVKEFVIKTQGMLRLFILPPYSPQLNPDEWVWNWLKNHKIGKFSIKGPDQFCEQVKKFMCQLQKSKNILLGFFKDKNLEYIADAT</sequence>
<dbReference type="PANTHER" id="PTHR46564">
    <property type="entry name" value="TRANSPOSASE"/>
    <property type="match status" value="1"/>
</dbReference>
<protein>
    <submittedName>
        <fullName evidence="3">IS630 family transposase</fullName>
    </submittedName>
</protein>
<dbReference type="Pfam" id="PF13592">
    <property type="entry name" value="HTH_33"/>
    <property type="match status" value="1"/>
</dbReference>
<dbReference type="InterPro" id="IPR025959">
    <property type="entry name" value="Winged_HTH_dom"/>
</dbReference>
<dbReference type="NCBIfam" id="NF033545">
    <property type="entry name" value="transpos_IS630"/>
    <property type="match status" value="1"/>
</dbReference>
<keyword evidence="4" id="KW-1185">Reference proteome</keyword>
<evidence type="ECO:0000259" key="2">
    <source>
        <dbReference type="Pfam" id="PF13592"/>
    </source>
</evidence>
<dbReference type="InterPro" id="IPR038717">
    <property type="entry name" value="Tc1-like_DDE_dom"/>
</dbReference>
<dbReference type="InterPro" id="IPR009057">
    <property type="entry name" value="Homeodomain-like_sf"/>
</dbReference>
<dbReference type="SUPFAM" id="SSF46689">
    <property type="entry name" value="Homeodomain-like"/>
    <property type="match status" value="1"/>
</dbReference>
<evidence type="ECO:0000313" key="3">
    <source>
        <dbReference type="EMBL" id="GLS25136.1"/>
    </source>
</evidence>
<dbReference type="Proteomes" id="UP001156870">
    <property type="component" value="Unassembled WGS sequence"/>
</dbReference>
<feature type="domain" description="Winged helix-turn helix" evidence="2">
    <location>
        <begin position="94"/>
        <end position="150"/>
    </location>
</feature>
<gene>
    <name evidence="3" type="primary">tnpA_2</name>
    <name evidence="3" type="ORF">GCM10007877_08500</name>
</gene>
<dbReference type="EMBL" id="BSPD01000022">
    <property type="protein sequence ID" value="GLS25136.1"/>
    <property type="molecule type" value="Genomic_DNA"/>
</dbReference>
<dbReference type="AlphaFoldDB" id="A0AA37T7G7"/>
<dbReference type="Pfam" id="PF13358">
    <property type="entry name" value="DDE_3"/>
    <property type="match status" value="1"/>
</dbReference>
<reference evidence="3 4" key="1">
    <citation type="journal article" date="2014" name="Int. J. Syst. Evol. Microbiol.">
        <title>Complete genome sequence of Corynebacterium casei LMG S-19264T (=DSM 44701T), isolated from a smear-ripened cheese.</title>
        <authorList>
            <consortium name="US DOE Joint Genome Institute (JGI-PGF)"/>
            <person name="Walter F."/>
            <person name="Albersmeier A."/>
            <person name="Kalinowski J."/>
            <person name="Ruckert C."/>
        </authorList>
    </citation>
    <scope>NUCLEOTIDE SEQUENCE [LARGE SCALE GENOMIC DNA]</scope>
    <source>
        <strain evidence="3 4">NBRC 110095</strain>
    </source>
</reference>
<dbReference type="GO" id="GO:0003676">
    <property type="term" value="F:nucleic acid binding"/>
    <property type="evidence" value="ECO:0007669"/>
    <property type="project" value="InterPro"/>
</dbReference>
<dbReference type="InterPro" id="IPR036397">
    <property type="entry name" value="RNaseH_sf"/>
</dbReference>
<feature type="domain" description="Tc1-like transposase DDE" evidence="1">
    <location>
        <begin position="167"/>
        <end position="298"/>
    </location>
</feature>
<dbReference type="RefSeq" id="WP_284285103.1">
    <property type="nucleotide sequence ID" value="NZ_BSPD01000022.1"/>
</dbReference>
<dbReference type="InterPro" id="IPR047655">
    <property type="entry name" value="Transpos_IS630-like"/>
</dbReference>
<evidence type="ECO:0000313" key="4">
    <source>
        <dbReference type="Proteomes" id="UP001156870"/>
    </source>
</evidence>
<comment type="caution">
    <text evidence="3">The sequence shown here is derived from an EMBL/GenBank/DDBJ whole genome shotgun (WGS) entry which is preliminary data.</text>
</comment>
<organism evidence="3 4">
    <name type="scientific">Marinibactrum halimedae</name>
    <dbReference type="NCBI Taxonomy" id="1444977"/>
    <lineage>
        <taxon>Bacteria</taxon>
        <taxon>Pseudomonadati</taxon>
        <taxon>Pseudomonadota</taxon>
        <taxon>Gammaproteobacteria</taxon>
        <taxon>Cellvibrionales</taxon>
        <taxon>Cellvibrionaceae</taxon>
        <taxon>Marinibactrum</taxon>
    </lineage>
</organism>
<name>A0AA37T7G7_9GAMM</name>